<proteinExistence type="predicted"/>
<dbReference type="InterPro" id="IPR000219">
    <property type="entry name" value="DH_dom"/>
</dbReference>
<accession>A0A8C5PJ91</accession>
<dbReference type="CDD" id="cd13245">
    <property type="entry name" value="PH_PLEKHG7"/>
    <property type="match status" value="1"/>
</dbReference>
<dbReference type="AlphaFoldDB" id="A0A8C5PJ91"/>
<dbReference type="SMART" id="SM00233">
    <property type="entry name" value="PH"/>
    <property type="match status" value="1"/>
</dbReference>
<keyword evidence="1" id="KW-0344">Guanine-nucleotide releasing factor</keyword>
<organism evidence="5 6">
    <name type="scientific">Leptobrachium leishanense</name>
    <name type="common">Leishan spiny toad</name>
    <dbReference type="NCBI Taxonomy" id="445787"/>
    <lineage>
        <taxon>Eukaryota</taxon>
        <taxon>Metazoa</taxon>
        <taxon>Chordata</taxon>
        <taxon>Craniata</taxon>
        <taxon>Vertebrata</taxon>
        <taxon>Euteleostomi</taxon>
        <taxon>Amphibia</taxon>
        <taxon>Batrachia</taxon>
        <taxon>Anura</taxon>
        <taxon>Pelobatoidea</taxon>
        <taxon>Megophryidae</taxon>
        <taxon>Leptobrachium</taxon>
    </lineage>
</organism>
<dbReference type="GO" id="GO:0005085">
    <property type="term" value="F:guanyl-nucleotide exchange factor activity"/>
    <property type="evidence" value="ECO:0007669"/>
    <property type="project" value="UniProtKB-KW"/>
</dbReference>
<evidence type="ECO:0000259" key="4">
    <source>
        <dbReference type="SMART" id="SM00325"/>
    </source>
</evidence>
<feature type="domain" description="PH" evidence="3">
    <location>
        <begin position="607"/>
        <end position="738"/>
    </location>
</feature>
<evidence type="ECO:0000313" key="5">
    <source>
        <dbReference type="Ensembl" id="ENSLLEP00000023643.1"/>
    </source>
</evidence>
<dbReference type="Pfam" id="PF15720">
    <property type="entry name" value="DUF4675"/>
    <property type="match status" value="1"/>
</dbReference>
<dbReference type="Gene3D" id="1.20.900.10">
    <property type="entry name" value="Dbl homology (DH) domain"/>
    <property type="match status" value="1"/>
</dbReference>
<dbReference type="OrthoDB" id="5585231at2759"/>
<dbReference type="Ensembl" id="ENSLLET00000024548.1">
    <property type="protein sequence ID" value="ENSLLEP00000023643.1"/>
    <property type="gene ID" value="ENSLLEG00000015029.1"/>
</dbReference>
<dbReference type="SUPFAM" id="SSF50729">
    <property type="entry name" value="PH domain-like"/>
    <property type="match status" value="1"/>
</dbReference>
<dbReference type="PANTHER" id="PTHR13217:SF6">
    <property type="entry name" value="PLECKSTRIN HOMOLOGY DOMAIN-CONTAINING FAMILY G MEMBER 7"/>
    <property type="match status" value="1"/>
</dbReference>
<evidence type="ECO:0000313" key="6">
    <source>
        <dbReference type="Proteomes" id="UP000694569"/>
    </source>
</evidence>
<gene>
    <name evidence="5" type="primary">PLEKHG7</name>
</gene>
<dbReference type="InterPro" id="IPR001331">
    <property type="entry name" value="GDS_CDC24_CS"/>
</dbReference>
<dbReference type="Pfam" id="PF22697">
    <property type="entry name" value="SOS1_NGEF_PH"/>
    <property type="match status" value="1"/>
</dbReference>
<dbReference type="Pfam" id="PF00621">
    <property type="entry name" value="RhoGEF"/>
    <property type="match status" value="1"/>
</dbReference>
<feature type="compositionally biased region" description="Basic and acidic residues" evidence="2">
    <location>
        <begin position="239"/>
        <end position="249"/>
    </location>
</feature>
<feature type="domain" description="DH" evidence="4">
    <location>
        <begin position="363"/>
        <end position="551"/>
    </location>
</feature>
<dbReference type="Gene3D" id="2.30.29.30">
    <property type="entry name" value="Pleckstrin-homology domain (PH domain)/Phosphotyrosine-binding domain (PTB)"/>
    <property type="match status" value="1"/>
</dbReference>
<dbReference type="GO" id="GO:0007266">
    <property type="term" value="P:Rho protein signal transduction"/>
    <property type="evidence" value="ECO:0007669"/>
    <property type="project" value="TreeGrafter"/>
</dbReference>
<dbReference type="InterPro" id="IPR055251">
    <property type="entry name" value="SOS1_NGEF_PH"/>
</dbReference>
<dbReference type="SUPFAM" id="SSF48065">
    <property type="entry name" value="DBL homology domain (DH-domain)"/>
    <property type="match status" value="1"/>
</dbReference>
<dbReference type="InterPro" id="IPR035899">
    <property type="entry name" value="DBL_dom_sf"/>
</dbReference>
<evidence type="ECO:0000256" key="1">
    <source>
        <dbReference type="ARBA" id="ARBA00022658"/>
    </source>
</evidence>
<feature type="region of interest" description="Disordered" evidence="2">
    <location>
        <begin position="138"/>
        <end position="249"/>
    </location>
</feature>
<feature type="compositionally biased region" description="Basic and acidic residues" evidence="2">
    <location>
        <begin position="166"/>
        <end position="177"/>
    </location>
</feature>
<name>A0A8C5PJ91_9ANUR</name>
<dbReference type="InterPro" id="IPR001849">
    <property type="entry name" value="PH_domain"/>
</dbReference>
<dbReference type="SMART" id="SM00325">
    <property type="entry name" value="RhoGEF"/>
    <property type="match status" value="1"/>
</dbReference>
<reference evidence="5" key="1">
    <citation type="submission" date="2025-08" db="UniProtKB">
        <authorList>
            <consortium name="Ensembl"/>
        </authorList>
    </citation>
    <scope>IDENTIFICATION</scope>
</reference>
<evidence type="ECO:0000259" key="3">
    <source>
        <dbReference type="SMART" id="SM00233"/>
    </source>
</evidence>
<dbReference type="GeneTree" id="ENSGT00510000046843"/>
<sequence>MQEAVNLILPVMDNETFQTADNIMKDTGTKVFETVHPSIKFKISCENSDISDTGNSLNKPKSRTEIIRRKSHNVHHLVVTVPSNEGDGNYSTPFQFDRLAPGRISTSPTLRRLRKSMPGYFMPLQEFFDVTKYPTHREQSDLESSTEYVCETPPWSPKCTGSSPHSSHDRPSNEKPVNESSAGPQNHVENSNNVPESRPPLQTQITDNEHSHPSSEKENRIPTRGPPVDENMSSCSQMKEFRQSRSYERRRSSVVLSLPGLEVFPGDLLVSDGASDYMYHTSLLSNTDLKKSKWPFSKKGSQHRGKQKQISDLENCLSSVKIPEFSEYEFYNLKDKTWSEFLSTRTTENKDVYCHSDRRRLESVWELFTSECTYFLDQLLVLKMVFLNTLRCLQSNDHLLDVDPVRLFANLEELSQESLNFATCLLRCIENRELRSTNSVCMPLADLLSKYFKECLCLTHQIYCLNYTSAVVYLENIKQRDDFAVYLKWCEQHEYCKRLHLTDLLVAPLHRLTRYPLILKNIWKRSTDANEKINIDSMKEKVESSIRDLEGSVKWLDKSQKFKQLRDVITWPLLSERDKRFFVPEGFKNLFKEPNVENILSNPSRYLLHEGRLLLTESTRNVDVYLFLFDDFLLISKIKRNKRKSTHFEMYSSLHPELQSLVKDGGFCKVVDQPIPLDRLTVKSIDQFHVTVYGMRHAFLIQHENRYQQCIAAFILQAQTESAKTTWISQIATAISSRPSRCFETTFPMMLGCSLGLQSLKGNIVPKHLEGWGC</sequence>
<dbReference type="InterPro" id="IPR011993">
    <property type="entry name" value="PH-like_dom_sf"/>
</dbReference>
<feature type="compositionally biased region" description="Basic and acidic residues" evidence="2">
    <location>
        <begin position="207"/>
        <end position="221"/>
    </location>
</feature>
<protein>
    <submittedName>
        <fullName evidence="5">Pleckstrin homology and RhoGEF domain containing G7</fullName>
    </submittedName>
</protein>
<keyword evidence="6" id="KW-1185">Reference proteome</keyword>
<dbReference type="InterPro" id="IPR040181">
    <property type="entry name" value="PKHG5/7"/>
</dbReference>
<reference evidence="5" key="2">
    <citation type="submission" date="2025-09" db="UniProtKB">
        <authorList>
            <consortium name="Ensembl"/>
        </authorList>
    </citation>
    <scope>IDENTIFICATION</scope>
</reference>
<dbReference type="PROSITE" id="PS00741">
    <property type="entry name" value="DH_1"/>
    <property type="match status" value="1"/>
</dbReference>
<evidence type="ECO:0000256" key="2">
    <source>
        <dbReference type="SAM" id="MobiDB-lite"/>
    </source>
</evidence>
<dbReference type="Proteomes" id="UP000694569">
    <property type="component" value="Unplaced"/>
</dbReference>
<dbReference type="PANTHER" id="PTHR13217">
    <property type="entry name" value="PLECKSTRIN HOMOLOGY DOMAIN-CONTAINING FAMILY G MEMBER 7"/>
    <property type="match status" value="1"/>
</dbReference>
<feature type="compositionally biased region" description="Polar residues" evidence="2">
    <location>
        <begin position="178"/>
        <end position="206"/>
    </location>
</feature>